<name>A0A0K0FEV0_STRVS</name>
<dbReference type="SUPFAM" id="SSF53300">
    <property type="entry name" value="vWA-like"/>
    <property type="match status" value="1"/>
</dbReference>
<organism evidence="5 6">
    <name type="scientific">Strongyloides venezuelensis</name>
    <name type="common">Threadworm</name>
    <dbReference type="NCBI Taxonomy" id="75913"/>
    <lineage>
        <taxon>Eukaryota</taxon>
        <taxon>Metazoa</taxon>
        <taxon>Ecdysozoa</taxon>
        <taxon>Nematoda</taxon>
        <taxon>Chromadorea</taxon>
        <taxon>Rhabditida</taxon>
        <taxon>Tylenchina</taxon>
        <taxon>Panagrolaimomorpha</taxon>
        <taxon>Strongyloidoidea</taxon>
        <taxon>Strongyloididae</taxon>
        <taxon>Strongyloides</taxon>
    </lineage>
</organism>
<dbReference type="SUPFAM" id="SSF57414">
    <property type="entry name" value="Hairpin loop containing domain-like"/>
    <property type="match status" value="2"/>
</dbReference>
<dbReference type="InterPro" id="IPR002035">
    <property type="entry name" value="VWF_A"/>
</dbReference>
<evidence type="ECO:0000313" key="6">
    <source>
        <dbReference type="WBParaSite" id="SVE_0738900.1"/>
    </source>
</evidence>
<feature type="domain" description="VWFA" evidence="3">
    <location>
        <begin position="332"/>
        <end position="515"/>
    </location>
</feature>
<dbReference type="Pfam" id="PF00059">
    <property type="entry name" value="Lectin_C"/>
    <property type="match status" value="1"/>
</dbReference>
<dbReference type="Gene3D" id="3.40.50.410">
    <property type="entry name" value="von Willebrand factor, type A domain"/>
    <property type="match status" value="1"/>
</dbReference>
<protein>
    <submittedName>
        <fullName evidence="6">C-type lectin domain-containing protein</fullName>
    </submittedName>
</protein>
<reference evidence="5" key="1">
    <citation type="submission" date="2014-07" db="EMBL/GenBank/DDBJ databases">
        <authorList>
            <person name="Martin A.A"/>
            <person name="De Silva N."/>
        </authorList>
    </citation>
    <scope>NUCLEOTIDE SEQUENCE</scope>
</reference>
<proteinExistence type="predicted"/>
<dbReference type="InterPro" id="IPR052774">
    <property type="entry name" value="Celegans_DevNeuronal_Protein"/>
</dbReference>
<dbReference type="InterPro" id="IPR016186">
    <property type="entry name" value="C-type_lectin-like/link_sf"/>
</dbReference>
<dbReference type="CDD" id="cd00037">
    <property type="entry name" value="CLECT"/>
    <property type="match status" value="1"/>
</dbReference>
<dbReference type="Gene3D" id="3.10.100.10">
    <property type="entry name" value="Mannose-Binding Protein A, subunit A"/>
    <property type="match status" value="2"/>
</dbReference>
<dbReference type="GO" id="GO:0009653">
    <property type="term" value="P:anatomical structure morphogenesis"/>
    <property type="evidence" value="ECO:0007669"/>
    <property type="project" value="TreeGrafter"/>
</dbReference>
<dbReference type="Proteomes" id="UP000035680">
    <property type="component" value="Unassembled WGS sequence"/>
</dbReference>
<dbReference type="WBParaSite" id="SVE_0738900.1">
    <property type="protein sequence ID" value="SVE_0738900.1"/>
    <property type="gene ID" value="SVE_0738900"/>
</dbReference>
<dbReference type="PROSITE" id="PS50041">
    <property type="entry name" value="C_TYPE_LECTIN_2"/>
    <property type="match status" value="1"/>
</dbReference>
<reference evidence="6" key="2">
    <citation type="submission" date="2015-08" db="UniProtKB">
        <authorList>
            <consortium name="WormBaseParasite"/>
        </authorList>
    </citation>
    <scope>IDENTIFICATION</scope>
</reference>
<dbReference type="SUPFAM" id="SSF56436">
    <property type="entry name" value="C-type lectin-like"/>
    <property type="match status" value="2"/>
</dbReference>
<dbReference type="AlphaFoldDB" id="A0A0K0FEV0"/>
<evidence type="ECO:0000259" key="3">
    <source>
        <dbReference type="PROSITE" id="PS50234"/>
    </source>
</evidence>
<dbReference type="SMART" id="SM00473">
    <property type="entry name" value="PAN_AP"/>
    <property type="match status" value="2"/>
</dbReference>
<evidence type="ECO:0000259" key="2">
    <source>
        <dbReference type="PROSITE" id="PS50041"/>
    </source>
</evidence>
<dbReference type="InterPro" id="IPR003609">
    <property type="entry name" value="Pan_app"/>
</dbReference>
<evidence type="ECO:0000256" key="1">
    <source>
        <dbReference type="SAM" id="Phobius"/>
    </source>
</evidence>
<dbReference type="PROSITE" id="PS50234">
    <property type="entry name" value="VWFA"/>
    <property type="match status" value="1"/>
</dbReference>
<dbReference type="Pfam" id="PF00024">
    <property type="entry name" value="PAN_1"/>
    <property type="match status" value="2"/>
</dbReference>
<feature type="transmembrane region" description="Helical" evidence="1">
    <location>
        <begin position="6"/>
        <end position="26"/>
    </location>
</feature>
<dbReference type="Pfam" id="PF00092">
    <property type="entry name" value="VWA"/>
    <property type="match status" value="1"/>
</dbReference>
<keyword evidence="1" id="KW-0812">Transmembrane</keyword>
<keyword evidence="1" id="KW-1133">Transmembrane helix</keyword>
<dbReference type="PANTHER" id="PTHR47327:SF1">
    <property type="entry name" value="RE15579P"/>
    <property type="match status" value="1"/>
</dbReference>
<feature type="domain" description="C-type lectin" evidence="2">
    <location>
        <begin position="504"/>
        <end position="609"/>
    </location>
</feature>
<dbReference type="PANTHER" id="PTHR47327">
    <property type="entry name" value="FI18240P1-RELATED"/>
    <property type="match status" value="1"/>
</dbReference>
<dbReference type="InterPro" id="IPR016187">
    <property type="entry name" value="CTDL_fold"/>
</dbReference>
<dbReference type="Gene3D" id="3.50.4.10">
    <property type="entry name" value="Hepatocyte Growth Factor"/>
    <property type="match status" value="2"/>
</dbReference>
<dbReference type="InterPro" id="IPR001304">
    <property type="entry name" value="C-type_lectin-like"/>
</dbReference>
<evidence type="ECO:0000259" key="4">
    <source>
        <dbReference type="PROSITE" id="PS50948"/>
    </source>
</evidence>
<keyword evidence="5" id="KW-1185">Reference proteome</keyword>
<feature type="domain" description="Apple" evidence="4">
    <location>
        <begin position="237"/>
        <end position="321"/>
    </location>
</feature>
<evidence type="ECO:0000313" key="5">
    <source>
        <dbReference type="Proteomes" id="UP000035680"/>
    </source>
</evidence>
<dbReference type="CDD" id="cd00198">
    <property type="entry name" value="vWFA"/>
    <property type="match status" value="1"/>
</dbReference>
<dbReference type="InterPro" id="IPR036465">
    <property type="entry name" value="vWFA_dom_sf"/>
</dbReference>
<keyword evidence="1" id="KW-0472">Membrane</keyword>
<dbReference type="PROSITE" id="PS50948">
    <property type="entry name" value="PAN"/>
    <property type="match status" value="1"/>
</dbReference>
<dbReference type="SMART" id="SM00327">
    <property type="entry name" value="VWA"/>
    <property type="match status" value="1"/>
</dbReference>
<sequence>MFILNILFFCFIFVDFYDIFIGGVLCPPSWTYFDDNCWFLSLLFSKNSLTYKQAERECKEIFHGSLGKIENYNQENFIHYMIEKNTPNEGDFPKLRDDKDTHFNKGCFKRVTGKNSEIPFSSKPTSIIIYSEISNLKSCLKECENVRENLSFNCLSILWYPETHDCLLNSEKESGSDRSNFSIIGIPNNIYYYEYTCSDGMNFLFFNDGKPSGGGDGQFVGNNFDKSITEISNVRTCFGKHRHSSLKGFADKVISSISERECLSECWRCSDCLTNSSLCKSVTYYKESGECVMTAASIKSNREKFNDVEELSDFFDRKRECNIEDCENKEILISFILDGSESIGVDVFNRSLGVVSEILEQVNEVSIFWNVILFQFGSEHYIEIDSKQFDKLQDFRNLLSQIGWRREQYSSLVKSLESAMTTIGNEISKKQYDEVLTFIVTDGFTNTSTIEEIPRFLLDFPSSHVYSISLTEAFDSNVLSKIVVDDDKLFSQKNYTQLFPTLPEKLCTFKIKDNIELLGEKKQTQFDFNTLSLNTDPESNSINEIWIGLGRNEYGEMKWSDKTTPNSYVKKILHKLEVEGNDGNCVYLQNNQEFMITYDCDINRKYVCSFKPSLTIEEKFKRDYGMKTDFISTTPKSAWSLQSEVVTNGGTNINENINFEDITMGNSIEPIKNPF</sequence>
<dbReference type="CDD" id="cd01099">
    <property type="entry name" value="PAN_AP_HGF"/>
    <property type="match status" value="1"/>
</dbReference>
<accession>A0A0K0FEV0</accession>